<evidence type="ECO:0000313" key="3">
    <source>
        <dbReference type="EMBL" id="HAR56425.1"/>
    </source>
</evidence>
<feature type="chain" id="PRO_5016685324" evidence="1">
    <location>
        <begin position="24"/>
        <end position="435"/>
    </location>
</feature>
<sequence>MKLLNKALTAALLSACAVTQSVAHDEVPGKKQAQPIVLQNGTLHTVTKGVLSQTDLLFADGKIVAIGQDLAVPADAQAIDISGQHVYPGVIAMDTTLGLNEIEAVRATRDADEVGDVTPEVAGHIAFNADSEVIPTVRYNGVAYAQVVPEGGMVSGQSSLMQLDGWNWQDALVAAEEGVHINWPRTYVVDTWWERRSAEEQRKANAEALQKLKQVFADAKAYYDAKRAGRDIPEDQRWEAMIGLFDDSKRLYVHAQDKRQLEQAIEVSQSYGFDLVLVGAYDAWRIADKLAELQIPVVFGSPFGLPMREDDGYDQAFSTPARLAEAGVNFAIAYPGYWDVRNLPFAAGNAVAYGLDAQQALKAITLKPAEFMGVADKLGSLEEGKQASIVVSKGDLLDPMGQSLTHMFINGRAVSLESRHTELYNKYQQKPARSE</sequence>
<dbReference type="AlphaFoldDB" id="A0A348WPG3"/>
<dbReference type="SUPFAM" id="SSF51338">
    <property type="entry name" value="Composite domain of metallo-dependent hydrolases"/>
    <property type="match status" value="1"/>
</dbReference>
<dbReference type="GO" id="GO:0016810">
    <property type="term" value="F:hydrolase activity, acting on carbon-nitrogen (but not peptide) bonds"/>
    <property type="evidence" value="ECO:0007669"/>
    <property type="project" value="InterPro"/>
</dbReference>
<dbReference type="InterPro" id="IPR006680">
    <property type="entry name" value="Amidohydro-rel"/>
</dbReference>
<name>A0A348WPG3_9GAMM</name>
<dbReference type="EMBL" id="DMUP01000150">
    <property type="protein sequence ID" value="HAR56425.1"/>
    <property type="molecule type" value="Genomic_DNA"/>
</dbReference>
<dbReference type="SUPFAM" id="SSF51556">
    <property type="entry name" value="Metallo-dependent hydrolases"/>
    <property type="match status" value="1"/>
</dbReference>
<dbReference type="InterPro" id="IPR051781">
    <property type="entry name" value="Metallo-dep_Hydrolase"/>
</dbReference>
<evidence type="ECO:0000259" key="2">
    <source>
        <dbReference type="Pfam" id="PF01979"/>
    </source>
</evidence>
<dbReference type="PANTHER" id="PTHR43135:SF3">
    <property type="entry name" value="ALPHA-D-RIBOSE 1-METHYLPHOSPHONATE 5-TRIPHOSPHATE DIPHOSPHATASE"/>
    <property type="match status" value="1"/>
</dbReference>
<dbReference type="PANTHER" id="PTHR43135">
    <property type="entry name" value="ALPHA-D-RIBOSE 1-METHYLPHOSPHONATE 5-TRIPHOSPHATE DIPHOSPHATASE"/>
    <property type="match status" value="1"/>
</dbReference>
<dbReference type="Pfam" id="PF01979">
    <property type="entry name" value="Amidohydro_1"/>
    <property type="match status" value="1"/>
</dbReference>
<reference evidence="3 4" key="1">
    <citation type="journal article" date="2018" name="Nat. Biotechnol.">
        <title>A standardized bacterial taxonomy based on genome phylogeny substantially revises the tree of life.</title>
        <authorList>
            <person name="Parks D.H."/>
            <person name="Chuvochina M."/>
            <person name="Waite D.W."/>
            <person name="Rinke C."/>
            <person name="Skarshewski A."/>
            <person name="Chaumeil P.A."/>
            <person name="Hugenholtz P."/>
        </authorList>
    </citation>
    <scope>NUCLEOTIDE SEQUENCE [LARGE SCALE GENOMIC DNA]</scope>
    <source>
        <strain evidence="3">UBA9360</strain>
    </source>
</reference>
<dbReference type="STRING" id="314276.OS145_10670"/>
<comment type="caution">
    <text evidence="3">The sequence shown here is derived from an EMBL/GenBank/DDBJ whole genome shotgun (WGS) entry which is preliminary data.</text>
</comment>
<gene>
    <name evidence="3" type="ORF">DCR58_06530</name>
</gene>
<organism evidence="3 4">
    <name type="scientific">Idiomarina baltica</name>
    <dbReference type="NCBI Taxonomy" id="190892"/>
    <lineage>
        <taxon>Bacteria</taxon>
        <taxon>Pseudomonadati</taxon>
        <taxon>Pseudomonadota</taxon>
        <taxon>Gammaproteobacteria</taxon>
        <taxon>Alteromonadales</taxon>
        <taxon>Idiomarinaceae</taxon>
        <taxon>Idiomarina</taxon>
    </lineage>
</organism>
<accession>A0A348WPG3</accession>
<keyword evidence="1" id="KW-0732">Signal</keyword>
<evidence type="ECO:0000313" key="4">
    <source>
        <dbReference type="Proteomes" id="UP000262878"/>
    </source>
</evidence>
<dbReference type="Gene3D" id="2.30.40.10">
    <property type="entry name" value="Urease, subunit C, domain 1"/>
    <property type="match status" value="1"/>
</dbReference>
<protein>
    <submittedName>
        <fullName evidence="3">Amidohydrolase</fullName>
    </submittedName>
</protein>
<dbReference type="Proteomes" id="UP000262878">
    <property type="component" value="Unassembled WGS sequence"/>
</dbReference>
<proteinExistence type="predicted"/>
<dbReference type="InterPro" id="IPR032466">
    <property type="entry name" value="Metal_Hydrolase"/>
</dbReference>
<feature type="signal peptide" evidence="1">
    <location>
        <begin position="1"/>
        <end position="23"/>
    </location>
</feature>
<keyword evidence="3" id="KW-0378">Hydrolase</keyword>
<dbReference type="InterPro" id="IPR011059">
    <property type="entry name" value="Metal-dep_hydrolase_composite"/>
</dbReference>
<feature type="domain" description="Amidohydrolase-related" evidence="2">
    <location>
        <begin position="350"/>
        <end position="396"/>
    </location>
</feature>
<dbReference type="Gene3D" id="3.20.20.140">
    <property type="entry name" value="Metal-dependent hydrolases"/>
    <property type="match status" value="1"/>
</dbReference>
<evidence type="ECO:0000256" key="1">
    <source>
        <dbReference type="SAM" id="SignalP"/>
    </source>
</evidence>